<organism evidence="4 5">
    <name type="scientific">Neogobius melanostomus</name>
    <name type="common">round goby</name>
    <dbReference type="NCBI Taxonomy" id="47308"/>
    <lineage>
        <taxon>Eukaryota</taxon>
        <taxon>Metazoa</taxon>
        <taxon>Chordata</taxon>
        <taxon>Craniata</taxon>
        <taxon>Vertebrata</taxon>
        <taxon>Euteleostomi</taxon>
        <taxon>Actinopterygii</taxon>
        <taxon>Neopterygii</taxon>
        <taxon>Teleostei</taxon>
        <taxon>Neoteleostei</taxon>
        <taxon>Acanthomorphata</taxon>
        <taxon>Gobiaria</taxon>
        <taxon>Gobiiformes</taxon>
        <taxon>Gobioidei</taxon>
        <taxon>Gobiidae</taxon>
        <taxon>Benthophilinae</taxon>
        <taxon>Neogobiini</taxon>
        <taxon>Neogobius</taxon>
    </lineage>
</organism>
<dbReference type="InterPro" id="IPR004279">
    <property type="entry name" value="Perilipin"/>
</dbReference>
<dbReference type="GO" id="GO:0010890">
    <property type="term" value="P:positive regulation of triglyceride storage"/>
    <property type="evidence" value="ECO:0007669"/>
    <property type="project" value="TreeGrafter"/>
</dbReference>
<dbReference type="PANTHER" id="PTHR14024">
    <property type="entry name" value="PERILIPIN"/>
    <property type="match status" value="1"/>
</dbReference>
<name>A0A8C6T7F2_9GOBI</name>
<dbReference type="GO" id="GO:0005811">
    <property type="term" value="C:lipid droplet"/>
    <property type="evidence" value="ECO:0007669"/>
    <property type="project" value="UniProtKB-SubCell"/>
</dbReference>
<dbReference type="Ensembl" id="ENSNMLT00000018097.1">
    <property type="protein sequence ID" value="ENSNMLP00000016110.1"/>
    <property type="gene ID" value="ENSNMLG00000010506.1"/>
</dbReference>
<protein>
    <submittedName>
        <fullName evidence="4">Perilipin 2</fullName>
    </submittedName>
</protein>
<reference evidence="4" key="2">
    <citation type="submission" date="2025-09" db="UniProtKB">
        <authorList>
            <consortium name="Ensembl"/>
        </authorList>
    </citation>
    <scope>IDENTIFICATION</scope>
</reference>
<sequence>MFFYRSKWLQNSSIVVQPCSVVERVVSLPLVSSTYGLVSSVYANTKDNHPYLKTACEVAEQGVRTITSVALNTASPILDKLEPQIAIANDLACKGLDRIEKTLPILHHPSEQVCTGRMSRLANTGFRPTYAKPKLASILV</sequence>
<evidence type="ECO:0000313" key="4">
    <source>
        <dbReference type="Ensembl" id="ENSNMLP00000016110.1"/>
    </source>
</evidence>
<dbReference type="Proteomes" id="UP000694523">
    <property type="component" value="Unplaced"/>
</dbReference>
<reference evidence="4" key="1">
    <citation type="submission" date="2025-08" db="UniProtKB">
        <authorList>
            <consortium name="Ensembl"/>
        </authorList>
    </citation>
    <scope>IDENTIFICATION</scope>
</reference>
<evidence type="ECO:0000313" key="5">
    <source>
        <dbReference type="Proteomes" id="UP000694523"/>
    </source>
</evidence>
<dbReference type="AlphaFoldDB" id="A0A8C6T7F2"/>
<dbReference type="GO" id="GO:0019915">
    <property type="term" value="P:lipid storage"/>
    <property type="evidence" value="ECO:0007669"/>
    <property type="project" value="TreeGrafter"/>
</dbReference>
<accession>A0A8C6T7F2</accession>
<keyword evidence="5" id="KW-1185">Reference proteome</keyword>
<dbReference type="GO" id="GO:0005829">
    <property type="term" value="C:cytosol"/>
    <property type="evidence" value="ECO:0007669"/>
    <property type="project" value="TreeGrafter"/>
</dbReference>
<comment type="similarity">
    <text evidence="2">Belongs to the perilipin family.</text>
</comment>
<comment type="subcellular location">
    <subcellularLocation>
        <location evidence="1">Lipid droplet</location>
    </subcellularLocation>
</comment>
<evidence type="ECO:0000256" key="3">
    <source>
        <dbReference type="ARBA" id="ARBA00022677"/>
    </source>
</evidence>
<dbReference type="PANTHER" id="PTHR14024:SF25">
    <property type="entry name" value="PERILIPIN-2"/>
    <property type="match status" value="1"/>
</dbReference>
<evidence type="ECO:0000256" key="2">
    <source>
        <dbReference type="ARBA" id="ARBA00006311"/>
    </source>
</evidence>
<keyword evidence="3" id="KW-0551">Lipid droplet</keyword>
<evidence type="ECO:0000256" key="1">
    <source>
        <dbReference type="ARBA" id="ARBA00004502"/>
    </source>
</evidence>
<dbReference type="Pfam" id="PF03036">
    <property type="entry name" value="Perilipin"/>
    <property type="match status" value="1"/>
</dbReference>
<proteinExistence type="inferred from homology"/>